<dbReference type="RefSeq" id="WP_084291347.1">
    <property type="nucleotide sequence ID" value="NZ_FWYB01000014.1"/>
</dbReference>
<organism evidence="3 4">
    <name type="scientific">Pedobacter nyackensis</name>
    <dbReference type="NCBI Taxonomy" id="475255"/>
    <lineage>
        <taxon>Bacteria</taxon>
        <taxon>Pseudomonadati</taxon>
        <taxon>Bacteroidota</taxon>
        <taxon>Sphingobacteriia</taxon>
        <taxon>Sphingobacteriales</taxon>
        <taxon>Sphingobacteriaceae</taxon>
        <taxon>Pedobacter</taxon>
    </lineage>
</organism>
<keyword evidence="1" id="KW-0732">Signal</keyword>
<dbReference type="AlphaFoldDB" id="A0A1W2EPF9"/>
<feature type="domain" description="Glycosyl hydrolase family 95 catalytic" evidence="2">
    <location>
        <begin position="272"/>
        <end position="626"/>
    </location>
</feature>
<dbReference type="Pfam" id="PF22124">
    <property type="entry name" value="Glyco_hydro_95_cat"/>
    <property type="match status" value="1"/>
</dbReference>
<dbReference type="OrthoDB" id="9768507at2"/>
<accession>A0A1W2EPF9</accession>
<gene>
    <name evidence="3" type="ORF">SAMN04488101_11454</name>
</gene>
<proteinExistence type="predicted"/>
<reference evidence="3 4" key="1">
    <citation type="submission" date="2017-04" db="EMBL/GenBank/DDBJ databases">
        <authorList>
            <person name="Afonso C.L."/>
            <person name="Miller P.J."/>
            <person name="Scott M.A."/>
            <person name="Spackman E."/>
            <person name="Goraichik I."/>
            <person name="Dimitrov K.M."/>
            <person name="Suarez D.L."/>
            <person name="Swayne D.E."/>
        </authorList>
    </citation>
    <scope>NUCLEOTIDE SEQUENCE [LARGE SCALE GENOMIC DNA]</scope>
    <source>
        <strain evidence="3 4">DSM 19625</strain>
    </source>
</reference>
<keyword evidence="4" id="KW-1185">Reference proteome</keyword>
<dbReference type="SUPFAM" id="SSF48208">
    <property type="entry name" value="Six-hairpin glycosidases"/>
    <property type="match status" value="1"/>
</dbReference>
<protein>
    <recommendedName>
        <fullName evidence="2">Glycosyl hydrolase family 95 catalytic domain-containing protein</fullName>
    </recommendedName>
</protein>
<dbReference type="Proteomes" id="UP000192678">
    <property type="component" value="Unassembled WGS sequence"/>
</dbReference>
<dbReference type="InterPro" id="IPR012341">
    <property type="entry name" value="6hp_glycosidase-like_sf"/>
</dbReference>
<dbReference type="EMBL" id="FWYB01000014">
    <property type="protein sequence ID" value="SMD11579.1"/>
    <property type="molecule type" value="Genomic_DNA"/>
</dbReference>
<dbReference type="Gene3D" id="1.50.10.10">
    <property type="match status" value="1"/>
</dbReference>
<dbReference type="PANTHER" id="PTHR31084">
    <property type="entry name" value="ALPHA-L-FUCOSIDASE 2"/>
    <property type="match status" value="1"/>
</dbReference>
<evidence type="ECO:0000313" key="4">
    <source>
        <dbReference type="Proteomes" id="UP000192678"/>
    </source>
</evidence>
<feature type="signal peptide" evidence="1">
    <location>
        <begin position="1"/>
        <end position="19"/>
    </location>
</feature>
<evidence type="ECO:0000259" key="2">
    <source>
        <dbReference type="Pfam" id="PF22124"/>
    </source>
</evidence>
<dbReference type="PANTHER" id="PTHR31084:SF0">
    <property type="entry name" value="ALPHA-L-FUCOSIDASE 2"/>
    <property type="match status" value="1"/>
</dbReference>
<dbReference type="STRING" id="475255.SAMN04488101_11454"/>
<evidence type="ECO:0000256" key="1">
    <source>
        <dbReference type="SAM" id="SignalP"/>
    </source>
</evidence>
<dbReference type="GO" id="GO:0004560">
    <property type="term" value="F:alpha-L-fucosidase activity"/>
    <property type="evidence" value="ECO:0007669"/>
    <property type="project" value="TreeGrafter"/>
</dbReference>
<feature type="chain" id="PRO_5012754733" description="Glycosyl hydrolase family 95 catalytic domain-containing protein" evidence="1">
    <location>
        <begin position="20"/>
        <end position="725"/>
    </location>
</feature>
<name>A0A1W2EPF9_9SPHI</name>
<sequence length="725" mass="82278">MNALKLFPFLLLCPFGIFAQNYNHEINPVELFKNTWTKRPARIPNDVSIDAPLMGNGDVTMSVGYKNNCLRYYVSKNDFWRLRSQSDNLSGPRVAGFVDINIEGLNDAGFTAQQMIKNGVTTCLLNKDTQQIAAKSWVSATENLIFIELKAIHKATKVSIHLTSPENPQANLKSGKTNNIYWFTRAFTDSVDIASEVALALKTINFKDTITLNPGKKVLIAVAVESKFKNKEPLKYVLNRIKKVDESSVSTIMEQHNKWWNTYWNKSSVIIEDSILMKAYYEGLYTMAACSRDPKFPPGIFGWTTSDRPAWNGDYHLNYNFQAPFYAMCSSNRLEQTIPHDAPLLDFIPRGEWYAKNITHTRGILYPVGIGPMGIEVTKNHPLFLNSKNAEQEGLFFGQRSNAAYGLLNMAQYWRCTYDDHYGKKIYPYALAVVNFWEDYLKFENGRYVIYGDAIHEGSGNDKNPILSLGLIRNTFDLILDLSTTLKIDKNRQDKWRDILSKLSDFPVQTRNGKKVFRYTEEGTAWWNDNGLGIQHIYPANAITLDSKEELLTIARNTIGEMQRWNDSNTSSSFFTAAIRVGYDPAVVLNELHKYALRTYPNGFQLNNPHGIENSCTVTNAINEMLCMSVGNHIRLFSGFPKTNNASFKNIRAWGGFLVSASLKKEVVSDVKILSEKGRLCNITNPWPGKKVLLVRNGKKAETIEGDKISFKTAINETVELERYL</sequence>
<dbReference type="InterPro" id="IPR054363">
    <property type="entry name" value="GH95_cat"/>
</dbReference>
<evidence type="ECO:0000313" key="3">
    <source>
        <dbReference type="EMBL" id="SMD11579.1"/>
    </source>
</evidence>
<dbReference type="InterPro" id="IPR008928">
    <property type="entry name" value="6-hairpin_glycosidase_sf"/>
</dbReference>
<dbReference type="GO" id="GO:0005975">
    <property type="term" value="P:carbohydrate metabolic process"/>
    <property type="evidence" value="ECO:0007669"/>
    <property type="project" value="InterPro"/>
</dbReference>